<dbReference type="InterPro" id="IPR018060">
    <property type="entry name" value="HTH_AraC"/>
</dbReference>
<evidence type="ECO:0000313" key="11">
    <source>
        <dbReference type="EMBL" id="MFD2661277.1"/>
    </source>
</evidence>
<dbReference type="PRINTS" id="PR00032">
    <property type="entry name" value="HTHARAC"/>
</dbReference>
<dbReference type="InterPro" id="IPR020449">
    <property type="entry name" value="Tscrpt_reg_AraC-type_HTH"/>
</dbReference>
<dbReference type="InterPro" id="IPR011006">
    <property type="entry name" value="CheY-like_superfamily"/>
</dbReference>
<comment type="subcellular location">
    <subcellularLocation>
        <location evidence="1">Cytoplasm</location>
    </subcellularLocation>
</comment>
<evidence type="ECO:0000256" key="6">
    <source>
        <dbReference type="ARBA" id="ARBA00023125"/>
    </source>
</evidence>
<proteinExistence type="predicted"/>
<dbReference type="EMBL" id="JBHUMY010000012">
    <property type="protein sequence ID" value="MFD2661277.1"/>
    <property type="molecule type" value="Genomic_DNA"/>
</dbReference>
<evidence type="ECO:0000256" key="1">
    <source>
        <dbReference type="ARBA" id="ARBA00004496"/>
    </source>
</evidence>
<dbReference type="InterPro" id="IPR018062">
    <property type="entry name" value="HTH_AraC-typ_CS"/>
</dbReference>
<organism evidence="11 12">
    <name type="scientific">Paenibacillus thailandensis</name>
    <dbReference type="NCBI Taxonomy" id="393250"/>
    <lineage>
        <taxon>Bacteria</taxon>
        <taxon>Bacillati</taxon>
        <taxon>Bacillota</taxon>
        <taxon>Bacilli</taxon>
        <taxon>Bacillales</taxon>
        <taxon>Paenibacillaceae</taxon>
        <taxon>Paenibacillus</taxon>
    </lineage>
</organism>
<dbReference type="InterPro" id="IPR009057">
    <property type="entry name" value="Homeodomain-like_sf"/>
</dbReference>
<dbReference type="SMART" id="SM00342">
    <property type="entry name" value="HTH_ARAC"/>
    <property type="match status" value="1"/>
</dbReference>
<evidence type="ECO:0000259" key="10">
    <source>
        <dbReference type="PROSITE" id="PS50110"/>
    </source>
</evidence>
<evidence type="ECO:0000256" key="2">
    <source>
        <dbReference type="ARBA" id="ARBA00022490"/>
    </source>
</evidence>
<dbReference type="RefSeq" id="WP_379273825.1">
    <property type="nucleotide sequence ID" value="NZ_JBHUGT010000041.1"/>
</dbReference>
<keyword evidence="4" id="KW-0902">Two-component regulatory system</keyword>
<dbReference type="SMART" id="SM00448">
    <property type="entry name" value="REC"/>
    <property type="match status" value="1"/>
</dbReference>
<dbReference type="PANTHER" id="PTHR42713">
    <property type="entry name" value="HISTIDINE KINASE-RELATED"/>
    <property type="match status" value="1"/>
</dbReference>
<dbReference type="InterPro" id="IPR041522">
    <property type="entry name" value="CdaR_GGDEF"/>
</dbReference>
<evidence type="ECO:0000313" key="12">
    <source>
        <dbReference type="Proteomes" id="UP001597493"/>
    </source>
</evidence>
<evidence type="ECO:0000256" key="8">
    <source>
        <dbReference type="PROSITE-ProRule" id="PRU00169"/>
    </source>
</evidence>
<dbReference type="Gene3D" id="3.40.50.2300">
    <property type="match status" value="1"/>
</dbReference>
<dbReference type="PROSITE" id="PS01124">
    <property type="entry name" value="HTH_ARAC_FAMILY_2"/>
    <property type="match status" value="1"/>
</dbReference>
<evidence type="ECO:0000256" key="4">
    <source>
        <dbReference type="ARBA" id="ARBA00023012"/>
    </source>
</evidence>
<keyword evidence="3 8" id="KW-0597">Phosphoprotein</keyword>
<keyword evidence="12" id="KW-1185">Reference proteome</keyword>
<evidence type="ECO:0000256" key="3">
    <source>
        <dbReference type="ARBA" id="ARBA00022553"/>
    </source>
</evidence>
<dbReference type="SUPFAM" id="SSF46689">
    <property type="entry name" value="Homeodomain-like"/>
    <property type="match status" value="2"/>
</dbReference>
<evidence type="ECO:0000256" key="5">
    <source>
        <dbReference type="ARBA" id="ARBA00023015"/>
    </source>
</evidence>
<dbReference type="InterPro" id="IPR001789">
    <property type="entry name" value="Sig_transdc_resp-reg_receiver"/>
</dbReference>
<comment type="caution">
    <text evidence="11">The sequence shown here is derived from an EMBL/GenBank/DDBJ whole genome shotgun (WGS) entry which is preliminary data.</text>
</comment>
<dbReference type="Pfam" id="PF12833">
    <property type="entry name" value="HTH_18"/>
    <property type="match status" value="1"/>
</dbReference>
<keyword evidence="6" id="KW-0238">DNA-binding</keyword>
<dbReference type="SUPFAM" id="SSF52172">
    <property type="entry name" value="CheY-like"/>
    <property type="match status" value="1"/>
</dbReference>
<reference evidence="12" key="1">
    <citation type="journal article" date="2019" name="Int. J. Syst. Evol. Microbiol.">
        <title>The Global Catalogue of Microorganisms (GCM) 10K type strain sequencing project: providing services to taxonomists for standard genome sequencing and annotation.</title>
        <authorList>
            <consortium name="The Broad Institute Genomics Platform"/>
            <consortium name="The Broad Institute Genome Sequencing Center for Infectious Disease"/>
            <person name="Wu L."/>
            <person name="Ma J."/>
        </authorList>
    </citation>
    <scope>NUCLEOTIDE SEQUENCE [LARGE SCALE GENOMIC DNA]</scope>
    <source>
        <strain evidence="12">TISTR 1827</strain>
    </source>
</reference>
<feature type="modified residue" description="4-aspartylphosphate" evidence="8">
    <location>
        <position position="55"/>
    </location>
</feature>
<dbReference type="PROSITE" id="PS00041">
    <property type="entry name" value="HTH_ARAC_FAMILY_1"/>
    <property type="match status" value="1"/>
</dbReference>
<sequence>MKKIILVDDEIFARKGLLGLISWNDYGFEIAGEANDGEEAIQLIEELRPDLVISDIRMPVMDGLSLIGEIRDRGIASPKFVIISGYGDFKYAQQAVRFGVQDFLLKPIDEEELAQTLIRIKGVLDREVSRHDSRQSLNLRLERLLAGESDPGYARETANLLGFRADQDFCYFLVERNNTPFGSASEAEAQQRLSGWKRAAAETFGQSLKVTVCEQGVSTFGLIVPSDSLTGLGKSWQALGEALVRAIPEEERAEVRIYAGKPAKGLHAVAESYRTAKKAVRYKFAFADSRFIGYEQTLEAELNYVELDAKLHARLVESVEESDAGSCAHLVDRMFETFCRERFAPESVRSAIARCVLGVISIVREMEGAEQELSSLKPVLDWHEEPHTPDGLKRLFHTFLTESLAYIAELRKEKAKGDICKIKSYIEANYRENLSLKSIAKKFYMNPVYLGQLFKKTYGVYFNDFLLNIRVQEAKKLLRKTDLRVYEIASYVGFSNADYFATQFEKVEGKTPTEYKNSLLAKN</sequence>
<keyword evidence="5" id="KW-0805">Transcription regulation</keyword>
<evidence type="ECO:0000256" key="7">
    <source>
        <dbReference type="ARBA" id="ARBA00023163"/>
    </source>
</evidence>
<dbReference type="Pfam" id="PF17853">
    <property type="entry name" value="GGDEF_2"/>
    <property type="match status" value="1"/>
</dbReference>
<dbReference type="CDD" id="cd17536">
    <property type="entry name" value="REC_YesN-like"/>
    <property type="match status" value="1"/>
</dbReference>
<dbReference type="PANTHER" id="PTHR42713:SF3">
    <property type="entry name" value="TRANSCRIPTIONAL REGULATORY PROTEIN HPTR"/>
    <property type="match status" value="1"/>
</dbReference>
<evidence type="ECO:0000259" key="9">
    <source>
        <dbReference type="PROSITE" id="PS01124"/>
    </source>
</evidence>
<keyword evidence="2" id="KW-0963">Cytoplasm</keyword>
<protein>
    <submittedName>
        <fullName evidence="11">Response regulator</fullName>
    </submittedName>
</protein>
<dbReference type="Pfam" id="PF00072">
    <property type="entry name" value="Response_reg"/>
    <property type="match status" value="1"/>
</dbReference>
<feature type="domain" description="Response regulatory" evidence="10">
    <location>
        <begin position="3"/>
        <end position="121"/>
    </location>
</feature>
<accession>A0ABW5QXZ6</accession>
<dbReference type="PROSITE" id="PS50110">
    <property type="entry name" value="RESPONSE_REGULATORY"/>
    <property type="match status" value="1"/>
</dbReference>
<keyword evidence="7" id="KW-0804">Transcription</keyword>
<name>A0ABW5QXZ6_9BACL</name>
<dbReference type="Proteomes" id="UP001597493">
    <property type="component" value="Unassembled WGS sequence"/>
</dbReference>
<dbReference type="InterPro" id="IPR051552">
    <property type="entry name" value="HptR"/>
</dbReference>
<gene>
    <name evidence="11" type="ORF">ACFSW5_13560</name>
</gene>
<feature type="domain" description="HTH araC/xylS-type" evidence="9">
    <location>
        <begin position="420"/>
        <end position="518"/>
    </location>
</feature>
<dbReference type="Gene3D" id="1.10.10.60">
    <property type="entry name" value="Homeodomain-like"/>
    <property type="match status" value="2"/>
</dbReference>